<dbReference type="PRINTS" id="PR00344">
    <property type="entry name" value="BCTRLSENSOR"/>
</dbReference>
<evidence type="ECO:0000256" key="6">
    <source>
        <dbReference type="ARBA" id="ARBA00022553"/>
    </source>
</evidence>
<dbReference type="CDD" id="cd00082">
    <property type="entry name" value="HisKA"/>
    <property type="match status" value="1"/>
</dbReference>
<dbReference type="InterPro" id="IPR005467">
    <property type="entry name" value="His_kinase_dom"/>
</dbReference>
<evidence type="ECO:0000256" key="11">
    <source>
        <dbReference type="ARBA" id="ARBA00022840"/>
    </source>
</evidence>
<dbReference type="InterPro" id="IPR029151">
    <property type="entry name" value="Sensor-like_sf"/>
</dbReference>
<dbReference type="InterPro" id="IPR017055">
    <property type="entry name" value="Sig_transdc_His_kinase_DctB"/>
</dbReference>
<dbReference type="AlphaFoldDB" id="A0A643FE91"/>
<dbReference type="InterPro" id="IPR036890">
    <property type="entry name" value="HATPase_C_sf"/>
</dbReference>
<dbReference type="InterPro" id="IPR003661">
    <property type="entry name" value="HisK_dim/P_dom"/>
</dbReference>
<sequence>MPRRPALWTAIGLVLLGAAIVLGAFSAVYRHGWQQLHDQAQRRLDFLGADLTTTLEKYENLPIALASHSELPDLLQHPEDPARRDAVNRRLERLAQATHVFAIYLIAPSGVTLAASNWATPTSFVGQNYAFRPYFRDALAGGTGRFYAIGATTKEPGYFLAQPVRDAAGRPIGVLAVKISFDDLEANWQRSGELLMLADARGVVFLSSRPEWRFHTLRPLDAATQALLQATQQYGAGPLAPLPLDRPDEAFDGRATRLATRAEGNGRTPHWLRVAAQRRTLGPMDWTLLSFAETDGLTQDARAQALAAGLAYAVLVVGLLYARLRRRRDEELRRVRRDLERANAELEARIDERTAHLRGANEELARKIEQLASTQRTLQAAQDELVQAGKLAVLGQMAASITHEINQPLAALRALNDNAGLLLARGDLDAVQANIGRIGGLTLRIAEIVARLKGFARKDELQPVPVAVAPAVAAACALVAADARQAGQQIDIDPIPPGLAVLGQTVRIEQVLVNLLRNALDANRDRGGLRVQVRAAQVGEQVRLSVSDEGPGLSPAARQRLFEPFFTTKPAGLGLGLGLAISASIANALGGSIEFADREDGQTGTVATLSLPVAVLASPPATALPTIG</sequence>
<keyword evidence="5" id="KW-0997">Cell inner membrane</keyword>
<keyword evidence="4" id="KW-1003">Cell membrane</keyword>
<dbReference type="InterPro" id="IPR033479">
    <property type="entry name" value="dCache_1"/>
</dbReference>
<keyword evidence="19" id="KW-1185">Reference proteome</keyword>
<evidence type="ECO:0000313" key="19">
    <source>
        <dbReference type="Proteomes" id="UP000430120"/>
    </source>
</evidence>
<feature type="domain" description="Histidine kinase" evidence="17">
    <location>
        <begin position="400"/>
        <end position="615"/>
    </location>
</feature>
<evidence type="ECO:0000256" key="9">
    <source>
        <dbReference type="ARBA" id="ARBA00022741"/>
    </source>
</evidence>
<evidence type="ECO:0000256" key="4">
    <source>
        <dbReference type="ARBA" id="ARBA00022475"/>
    </source>
</evidence>
<dbReference type="Gene3D" id="3.30.565.10">
    <property type="entry name" value="Histidine kinase-like ATPase, C-terminal domain"/>
    <property type="match status" value="1"/>
</dbReference>
<dbReference type="SUPFAM" id="SSF55874">
    <property type="entry name" value="ATPase domain of HSP90 chaperone/DNA topoisomerase II/histidine kinase"/>
    <property type="match status" value="1"/>
</dbReference>
<comment type="subcellular location">
    <subcellularLocation>
        <location evidence="2">Cell inner membrane</location>
        <topology evidence="2">Multi-pass membrane protein</topology>
    </subcellularLocation>
</comment>
<dbReference type="SMART" id="SM00388">
    <property type="entry name" value="HisKA"/>
    <property type="match status" value="1"/>
</dbReference>
<evidence type="ECO:0000256" key="3">
    <source>
        <dbReference type="ARBA" id="ARBA00012438"/>
    </source>
</evidence>
<keyword evidence="10 18" id="KW-0418">Kinase</keyword>
<evidence type="ECO:0000256" key="10">
    <source>
        <dbReference type="ARBA" id="ARBA00022777"/>
    </source>
</evidence>
<keyword evidence="11" id="KW-0067">ATP-binding</keyword>
<dbReference type="InterPro" id="IPR036097">
    <property type="entry name" value="HisK_dim/P_sf"/>
</dbReference>
<dbReference type="Pfam" id="PF02743">
    <property type="entry name" value="dCache_1"/>
    <property type="match status" value="1"/>
</dbReference>
<dbReference type="SUPFAM" id="SSF47384">
    <property type="entry name" value="Homodimeric domain of signal transducing histidine kinase"/>
    <property type="match status" value="1"/>
</dbReference>
<dbReference type="OrthoDB" id="9772100at2"/>
<evidence type="ECO:0000256" key="7">
    <source>
        <dbReference type="ARBA" id="ARBA00022679"/>
    </source>
</evidence>
<dbReference type="EMBL" id="VZPB01000028">
    <property type="protein sequence ID" value="KAB0580934.1"/>
    <property type="molecule type" value="Genomic_DNA"/>
</dbReference>
<dbReference type="Pfam" id="PF02518">
    <property type="entry name" value="HATPase_c"/>
    <property type="match status" value="1"/>
</dbReference>
<keyword evidence="12" id="KW-1133">Transmembrane helix</keyword>
<dbReference type="RefSeq" id="WP_151124489.1">
    <property type="nucleotide sequence ID" value="NZ_CP088081.1"/>
</dbReference>
<proteinExistence type="predicted"/>
<dbReference type="InterPro" id="IPR004358">
    <property type="entry name" value="Sig_transdc_His_kin-like_C"/>
</dbReference>
<evidence type="ECO:0000313" key="18">
    <source>
        <dbReference type="EMBL" id="KAB0580934.1"/>
    </source>
</evidence>
<evidence type="ECO:0000256" key="16">
    <source>
        <dbReference type="SAM" id="Coils"/>
    </source>
</evidence>
<gene>
    <name evidence="18" type="ORF">F7Q92_12615</name>
</gene>
<comment type="caution">
    <text evidence="18">The sequence shown here is derived from an EMBL/GenBank/DDBJ whole genome shotgun (WGS) entry which is preliminary data.</text>
</comment>
<evidence type="ECO:0000256" key="5">
    <source>
        <dbReference type="ARBA" id="ARBA00022519"/>
    </source>
</evidence>
<keyword evidence="16" id="KW-0175">Coiled coil</keyword>
<keyword evidence="14" id="KW-0472">Membrane</keyword>
<dbReference type="PIRSF" id="PIRSF036431">
    <property type="entry name" value="STHK_DctB"/>
    <property type="match status" value="1"/>
</dbReference>
<dbReference type="Gene3D" id="1.10.287.130">
    <property type="match status" value="1"/>
</dbReference>
<dbReference type="InterPro" id="IPR003594">
    <property type="entry name" value="HATPase_dom"/>
</dbReference>
<dbReference type="Gene3D" id="6.10.250.3020">
    <property type="match status" value="1"/>
</dbReference>
<accession>A0A643FE91</accession>
<feature type="coiled-coil region" evidence="16">
    <location>
        <begin position="325"/>
        <end position="391"/>
    </location>
</feature>
<keyword evidence="6" id="KW-0597">Phosphoprotein</keyword>
<protein>
    <recommendedName>
        <fullName evidence="15">C4-dicarboxylate transport sensor protein DctB</fullName>
        <ecNumber evidence="3">2.7.13.3</ecNumber>
    </recommendedName>
</protein>
<dbReference type="PANTHER" id="PTHR43065:SF46">
    <property type="entry name" value="C4-DICARBOXYLATE TRANSPORT SENSOR PROTEIN DCTB"/>
    <property type="match status" value="1"/>
</dbReference>
<dbReference type="Gene3D" id="3.30.450.20">
    <property type="entry name" value="PAS domain"/>
    <property type="match status" value="2"/>
</dbReference>
<dbReference type="CDD" id="cd12914">
    <property type="entry name" value="PDC1_DGC_like"/>
    <property type="match status" value="1"/>
</dbReference>
<evidence type="ECO:0000256" key="14">
    <source>
        <dbReference type="ARBA" id="ARBA00023136"/>
    </source>
</evidence>
<dbReference type="FunFam" id="1.10.287.130:FF:000049">
    <property type="entry name" value="C4-dicarboxylate transport sensor protein DctB"/>
    <property type="match status" value="1"/>
</dbReference>
<organism evidence="18 19">
    <name type="scientific">Ideonella dechloratans</name>
    <dbReference type="NCBI Taxonomy" id="36863"/>
    <lineage>
        <taxon>Bacteria</taxon>
        <taxon>Pseudomonadati</taxon>
        <taxon>Pseudomonadota</taxon>
        <taxon>Betaproteobacteria</taxon>
        <taxon>Burkholderiales</taxon>
        <taxon>Sphaerotilaceae</taxon>
        <taxon>Ideonella</taxon>
    </lineage>
</organism>
<evidence type="ECO:0000256" key="12">
    <source>
        <dbReference type="ARBA" id="ARBA00022989"/>
    </source>
</evidence>
<name>A0A643FE91_IDEDE</name>
<evidence type="ECO:0000256" key="13">
    <source>
        <dbReference type="ARBA" id="ARBA00023012"/>
    </source>
</evidence>
<dbReference type="EC" id="2.7.13.3" evidence="3"/>
<evidence type="ECO:0000256" key="15">
    <source>
        <dbReference type="ARBA" id="ARBA00073143"/>
    </source>
</evidence>
<dbReference type="SUPFAM" id="SSF103190">
    <property type="entry name" value="Sensory domain-like"/>
    <property type="match status" value="1"/>
</dbReference>
<keyword evidence="9" id="KW-0547">Nucleotide-binding</keyword>
<dbReference type="FunFam" id="3.30.450.20:FF:000127">
    <property type="entry name" value="C4-dicarboxylate transport sensor protein"/>
    <property type="match status" value="1"/>
</dbReference>
<evidence type="ECO:0000256" key="8">
    <source>
        <dbReference type="ARBA" id="ARBA00022692"/>
    </source>
</evidence>
<dbReference type="SMART" id="SM00387">
    <property type="entry name" value="HATPase_c"/>
    <property type="match status" value="1"/>
</dbReference>
<dbReference type="Proteomes" id="UP000430120">
    <property type="component" value="Unassembled WGS sequence"/>
</dbReference>
<dbReference type="PROSITE" id="PS50109">
    <property type="entry name" value="HIS_KIN"/>
    <property type="match status" value="1"/>
</dbReference>
<keyword evidence="13" id="KW-0902">Two-component regulatory system</keyword>
<evidence type="ECO:0000256" key="2">
    <source>
        <dbReference type="ARBA" id="ARBA00004429"/>
    </source>
</evidence>
<evidence type="ECO:0000256" key="1">
    <source>
        <dbReference type="ARBA" id="ARBA00000085"/>
    </source>
</evidence>
<dbReference type="GO" id="GO:0005524">
    <property type="term" value="F:ATP binding"/>
    <property type="evidence" value="ECO:0007669"/>
    <property type="project" value="UniProtKB-KW"/>
</dbReference>
<keyword evidence="8" id="KW-0812">Transmembrane</keyword>
<reference evidence="18 19" key="1">
    <citation type="submission" date="2019-09" db="EMBL/GenBank/DDBJ databases">
        <title>Draft genome sequences of 48 bacterial type strains from the CCUG.</title>
        <authorList>
            <person name="Tunovic T."/>
            <person name="Pineiro-Iglesias B."/>
            <person name="Unosson C."/>
            <person name="Inganas E."/>
            <person name="Ohlen M."/>
            <person name="Cardew S."/>
            <person name="Jensie-Markopoulos S."/>
            <person name="Salva-Serra F."/>
            <person name="Jaen-Luchoro D."/>
            <person name="Karlsson R."/>
            <person name="Svensson-Stadler L."/>
            <person name="Chun J."/>
            <person name="Moore E."/>
        </authorList>
    </citation>
    <scope>NUCLEOTIDE SEQUENCE [LARGE SCALE GENOMIC DNA]</scope>
    <source>
        <strain evidence="18 19">CCUG 30977</strain>
    </source>
</reference>
<keyword evidence="7" id="KW-0808">Transferase</keyword>
<dbReference type="PANTHER" id="PTHR43065">
    <property type="entry name" value="SENSOR HISTIDINE KINASE"/>
    <property type="match status" value="1"/>
</dbReference>
<dbReference type="GO" id="GO:0005886">
    <property type="term" value="C:plasma membrane"/>
    <property type="evidence" value="ECO:0007669"/>
    <property type="project" value="UniProtKB-SubCell"/>
</dbReference>
<evidence type="ECO:0000259" key="17">
    <source>
        <dbReference type="PROSITE" id="PS50109"/>
    </source>
</evidence>
<dbReference type="GO" id="GO:0000155">
    <property type="term" value="F:phosphorelay sensor kinase activity"/>
    <property type="evidence" value="ECO:0007669"/>
    <property type="project" value="InterPro"/>
</dbReference>
<comment type="catalytic activity">
    <reaction evidence="1">
        <text>ATP + protein L-histidine = ADP + protein N-phospho-L-histidine.</text>
        <dbReference type="EC" id="2.7.13.3"/>
    </reaction>
</comment>